<keyword evidence="3" id="KW-1185">Reference proteome</keyword>
<evidence type="ECO:0000313" key="3">
    <source>
        <dbReference type="Proteomes" id="UP000030686"/>
    </source>
</evidence>
<dbReference type="AlphaFoldDB" id="W6QTV3"/>
<dbReference type="EMBL" id="HG792016">
    <property type="protein sequence ID" value="CDM32967.1"/>
    <property type="molecule type" value="Genomic_DNA"/>
</dbReference>
<reference evidence="2" key="1">
    <citation type="journal article" date="2014" name="Nat. Commun.">
        <title>Multiple recent horizontal transfers of a large genomic region in cheese making fungi.</title>
        <authorList>
            <person name="Cheeseman K."/>
            <person name="Ropars J."/>
            <person name="Renault P."/>
            <person name="Dupont J."/>
            <person name="Gouzy J."/>
            <person name="Branca A."/>
            <person name="Abraham A.L."/>
            <person name="Ceppi M."/>
            <person name="Conseiller E."/>
            <person name="Debuchy R."/>
            <person name="Malagnac F."/>
            <person name="Goarin A."/>
            <person name="Silar P."/>
            <person name="Lacoste S."/>
            <person name="Sallet E."/>
            <person name="Bensimon A."/>
            <person name="Giraud T."/>
            <person name="Brygoo Y."/>
        </authorList>
    </citation>
    <scope>NUCLEOTIDE SEQUENCE [LARGE SCALE GENOMIC DNA]</scope>
    <source>
        <strain evidence="2">FM164</strain>
    </source>
</reference>
<sequence length="88" mass="9813">MVKKSRKKAQKAQQNAHDIQTPAPTEHSQNKKGKAPEQKARFVRSPTLPDNFTPNAGNHESNDETDNELGDASDQDTPIEHKLDPLSR</sequence>
<feature type="compositionally biased region" description="Polar residues" evidence="1">
    <location>
        <begin position="48"/>
        <end position="59"/>
    </location>
</feature>
<gene>
    <name evidence="2" type="ORF">PROQFM164_S02g003118</name>
</gene>
<evidence type="ECO:0000313" key="2">
    <source>
        <dbReference type="EMBL" id="CDM32967.1"/>
    </source>
</evidence>
<organism evidence="2 3">
    <name type="scientific">Penicillium roqueforti (strain FM164)</name>
    <dbReference type="NCBI Taxonomy" id="1365484"/>
    <lineage>
        <taxon>Eukaryota</taxon>
        <taxon>Fungi</taxon>
        <taxon>Dikarya</taxon>
        <taxon>Ascomycota</taxon>
        <taxon>Pezizomycotina</taxon>
        <taxon>Eurotiomycetes</taxon>
        <taxon>Eurotiomycetidae</taxon>
        <taxon>Eurotiales</taxon>
        <taxon>Aspergillaceae</taxon>
        <taxon>Penicillium</taxon>
    </lineage>
</organism>
<feature type="compositionally biased region" description="Basic residues" evidence="1">
    <location>
        <begin position="1"/>
        <end position="10"/>
    </location>
</feature>
<name>W6QTV3_PENRF</name>
<dbReference type="Proteomes" id="UP000030686">
    <property type="component" value="Unassembled WGS sequence"/>
</dbReference>
<evidence type="ECO:0000256" key="1">
    <source>
        <dbReference type="SAM" id="MobiDB-lite"/>
    </source>
</evidence>
<dbReference type="OrthoDB" id="4369211at2759"/>
<proteinExistence type="predicted"/>
<feature type="compositionally biased region" description="Basic and acidic residues" evidence="1">
    <location>
        <begin position="78"/>
        <end position="88"/>
    </location>
</feature>
<feature type="region of interest" description="Disordered" evidence="1">
    <location>
        <begin position="1"/>
        <end position="88"/>
    </location>
</feature>
<protein>
    <submittedName>
        <fullName evidence="2">Uncharacterized protein</fullName>
    </submittedName>
</protein>
<feature type="compositionally biased region" description="Acidic residues" evidence="1">
    <location>
        <begin position="63"/>
        <end position="74"/>
    </location>
</feature>
<accession>W6QTV3</accession>